<name>A0ACC1IBX1_9FUNG</name>
<organism evidence="1 2">
    <name type="scientific">Kickxella alabastrina</name>
    <dbReference type="NCBI Taxonomy" id="61397"/>
    <lineage>
        <taxon>Eukaryota</taxon>
        <taxon>Fungi</taxon>
        <taxon>Fungi incertae sedis</taxon>
        <taxon>Zoopagomycota</taxon>
        <taxon>Kickxellomycotina</taxon>
        <taxon>Kickxellomycetes</taxon>
        <taxon>Kickxellales</taxon>
        <taxon>Kickxellaceae</taxon>
        <taxon>Kickxella</taxon>
    </lineage>
</organism>
<accession>A0ACC1IBX1</accession>
<dbReference type="Proteomes" id="UP001150581">
    <property type="component" value="Unassembled WGS sequence"/>
</dbReference>
<evidence type="ECO:0000313" key="2">
    <source>
        <dbReference type="Proteomes" id="UP001150581"/>
    </source>
</evidence>
<keyword evidence="2" id="KW-1185">Reference proteome</keyword>
<protein>
    <submittedName>
        <fullName evidence="1">Uncharacterized protein</fullName>
    </submittedName>
</protein>
<dbReference type="EMBL" id="JANBPG010000991">
    <property type="protein sequence ID" value="KAJ1892466.1"/>
    <property type="molecule type" value="Genomic_DNA"/>
</dbReference>
<sequence>MVFAFLLYLSVLLVPVVSHEDSPVAKFRPVFRTEPKFNIYSTLPDRDVVTVQLSLKEKTKIAIDYLTRNHHIPEFNIRITNAYTDKTSGLTHVYACQQHGTISVANGVANINMNAQGQVISSSHSFAPAEALPQNNIWADNSSLSTRASDTASLKAALDLLVTHTRSQIDSLTLRQIEAAASGFGYSIGDSCTATKALIRKGDGKVVPVWHITLRQPSHWWSAHVGVKENRIESLNDWGNGLDESYRVFPRSMLSPLDGQPQIVLNPADPRGSPHGWVTANTTVGNNVWAQSNPSGHNEYIQNYRPLARVLESPRAAVFDFPLDLSQQPAAYMDFVITQLFYTINTMHDLTFIYGFDEAAGNFQDINYSGLGAANDSIIAYAQDGRSINNALFFTPPDGQKGVMCMFIWNTNTPNRDSSLDQDIVAHEFTHGVSNRLTGGAANVDCLNGGEAGGMGEGWSDTVANILRITPAHTRALVLAMGEYSYGKGIRKYPYATNITINPLTYRMLDEPQFKGVHGIGEIWAVTLYDILWNLMDIMGIAPDIFSHDLTKGNCAGLQIILNAMKLQPCNPSFLQARDALLQAEQNFSAVKNRCALWRGFAKRGMGPNAAFDGQRHLEDFSPPDDCKAI</sequence>
<evidence type="ECO:0000313" key="1">
    <source>
        <dbReference type="EMBL" id="KAJ1892466.1"/>
    </source>
</evidence>
<gene>
    <name evidence="1" type="ORF">LPJ66_006326</name>
</gene>
<reference evidence="1" key="1">
    <citation type="submission" date="2022-07" db="EMBL/GenBank/DDBJ databases">
        <title>Phylogenomic reconstructions and comparative analyses of Kickxellomycotina fungi.</title>
        <authorList>
            <person name="Reynolds N.K."/>
            <person name="Stajich J.E."/>
            <person name="Barry K."/>
            <person name="Grigoriev I.V."/>
            <person name="Crous P."/>
            <person name="Smith M.E."/>
        </authorList>
    </citation>
    <scope>NUCLEOTIDE SEQUENCE</scope>
    <source>
        <strain evidence="1">Benny 63K</strain>
    </source>
</reference>
<proteinExistence type="predicted"/>
<comment type="caution">
    <text evidence="1">The sequence shown here is derived from an EMBL/GenBank/DDBJ whole genome shotgun (WGS) entry which is preliminary data.</text>
</comment>